<dbReference type="InterPro" id="IPR001647">
    <property type="entry name" value="HTH_TetR"/>
</dbReference>
<evidence type="ECO:0000313" key="7">
    <source>
        <dbReference type="Proteomes" id="UP001185755"/>
    </source>
</evidence>
<dbReference type="PROSITE" id="PS50977">
    <property type="entry name" value="HTH_TETR_2"/>
    <property type="match status" value="1"/>
</dbReference>
<sequence length="199" mass="21932">MSTRRIDPGAVRRRVVEATVDCLVEHGYAGTTTQKVQVQAGVSRGALLHHFPSKPAMFLAAVQHVGEQQDLAVRAAAERTVSGADRLEFAFEVLHDAMSGPLYLAGYELWMAARTDGDLRSVLQPYERKVGQNLRELGVLIFGPEFYTQPGFPTAFESLVQMFRGLALTGVLRENPDRENELIAAWRSVFPAMCGLTQA</sequence>
<keyword evidence="7" id="KW-1185">Reference proteome</keyword>
<dbReference type="Pfam" id="PF00440">
    <property type="entry name" value="TetR_N"/>
    <property type="match status" value="1"/>
</dbReference>
<comment type="caution">
    <text evidence="6">The sequence shown here is derived from an EMBL/GenBank/DDBJ whole genome shotgun (WGS) entry which is preliminary data.</text>
</comment>
<proteinExistence type="predicted"/>
<dbReference type="Gene3D" id="1.10.357.10">
    <property type="entry name" value="Tetracycline Repressor, domain 2"/>
    <property type="match status" value="1"/>
</dbReference>
<dbReference type="InterPro" id="IPR009057">
    <property type="entry name" value="Homeodomain-like_sf"/>
</dbReference>
<evidence type="ECO:0000256" key="3">
    <source>
        <dbReference type="ARBA" id="ARBA00023163"/>
    </source>
</evidence>
<dbReference type="Proteomes" id="UP001185755">
    <property type="component" value="Unassembled WGS sequence"/>
</dbReference>
<dbReference type="PANTHER" id="PTHR30055">
    <property type="entry name" value="HTH-TYPE TRANSCRIPTIONAL REGULATOR RUTR"/>
    <property type="match status" value="1"/>
</dbReference>
<name>A0ABU4BEQ7_9NOCA</name>
<feature type="domain" description="HTH tetR-type" evidence="5">
    <location>
        <begin position="9"/>
        <end position="69"/>
    </location>
</feature>
<accession>A0ABU4BEQ7</accession>
<reference evidence="6 7" key="1">
    <citation type="submission" date="2023-10" db="EMBL/GenBank/DDBJ databases">
        <title>Development of a sustainable strategy for remediation of hydrocarbon-contaminated territories based on the waste exchange concept.</title>
        <authorList>
            <person name="Krivoruchko A."/>
        </authorList>
    </citation>
    <scope>NUCLEOTIDE SEQUENCE [LARGE SCALE GENOMIC DNA]</scope>
    <source>
        <strain evidence="6 7">IEGM 1323</strain>
    </source>
</reference>
<dbReference type="PANTHER" id="PTHR30055:SF234">
    <property type="entry name" value="HTH-TYPE TRANSCRIPTIONAL REGULATOR BETI"/>
    <property type="match status" value="1"/>
</dbReference>
<organism evidence="6 7">
    <name type="scientific">Rhodococcoides yunnanense</name>
    <dbReference type="NCBI Taxonomy" id="278209"/>
    <lineage>
        <taxon>Bacteria</taxon>
        <taxon>Bacillati</taxon>
        <taxon>Actinomycetota</taxon>
        <taxon>Actinomycetes</taxon>
        <taxon>Mycobacteriales</taxon>
        <taxon>Nocardiaceae</taxon>
        <taxon>Rhodococcoides</taxon>
    </lineage>
</organism>
<gene>
    <name evidence="6" type="ORF">R3P96_15290</name>
</gene>
<keyword evidence="3" id="KW-0804">Transcription</keyword>
<dbReference type="PRINTS" id="PR00455">
    <property type="entry name" value="HTHTETR"/>
</dbReference>
<evidence type="ECO:0000256" key="1">
    <source>
        <dbReference type="ARBA" id="ARBA00023015"/>
    </source>
</evidence>
<dbReference type="SUPFAM" id="SSF46689">
    <property type="entry name" value="Homeodomain-like"/>
    <property type="match status" value="1"/>
</dbReference>
<protein>
    <submittedName>
        <fullName evidence="6">TetR/AcrR family transcriptional regulator</fullName>
    </submittedName>
</protein>
<evidence type="ECO:0000259" key="5">
    <source>
        <dbReference type="PROSITE" id="PS50977"/>
    </source>
</evidence>
<keyword evidence="2 4" id="KW-0238">DNA-binding</keyword>
<evidence type="ECO:0000256" key="4">
    <source>
        <dbReference type="PROSITE-ProRule" id="PRU00335"/>
    </source>
</evidence>
<evidence type="ECO:0000313" key="6">
    <source>
        <dbReference type="EMBL" id="MDV6262701.1"/>
    </source>
</evidence>
<evidence type="ECO:0000256" key="2">
    <source>
        <dbReference type="ARBA" id="ARBA00023125"/>
    </source>
</evidence>
<feature type="DNA-binding region" description="H-T-H motif" evidence="4">
    <location>
        <begin position="32"/>
        <end position="51"/>
    </location>
</feature>
<dbReference type="RefSeq" id="WP_317565027.1">
    <property type="nucleotide sequence ID" value="NZ_JAWLJX010000004.1"/>
</dbReference>
<dbReference type="EMBL" id="JAWLJX010000004">
    <property type="protein sequence ID" value="MDV6262701.1"/>
    <property type="molecule type" value="Genomic_DNA"/>
</dbReference>
<keyword evidence="1" id="KW-0805">Transcription regulation</keyword>
<dbReference type="InterPro" id="IPR050109">
    <property type="entry name" value="HTH-type_TetR-like_transc_reg"/>
</dbReference>